<evidence type="ECO:0000259" key="3">
    <source>
        <dbReference type="Pfam" id="PF00534"/>
    </source>
</evidence>
<evidence type="ECO:0000313" key="6">
    <source>
        <dbReference type="Proteomes" id="UP000569914"/>
    </source>
</evidence>
<keyword evidence="2 5" id="KW-0808">Transferase</keyword>
<dbReference type="InterPro" id="IPR001296">
    <property type="entry name" value="Glyco_trans_1"/>
</dbReference>
<feature type="domain" description="Glycosyl transferase family 1" evidence="3">
    <location>
        <begin position="190"/>
        <end position="348"/>
    </location>
</feature>
<dbReference type="Pfam" id="PF13439">
    <property type="entry name" value="Glyco_transf_4"/>
    <property type="match status" value="1"/>
</dbReference>
<evidence type="ECO:0000259" key="4">
    <source>
        <dbReference type="Pfam" id="PF13439"/>
    </source>
</evidence>
<dbReference type="InterPro" id="IPR050194">
    <property type="entry name" value="Glycosyltransferase_grp1"/>
</dbReference>
<accession>A0A7Y9LEC5</accession>
<dbReference type="PANTHER" id="PTHR45947:SF3">
    <property type="entry name" value="SULFOQUINOVOSYL TRANSFERASE SQD2"/>
    <property type="match status" value="1"/>
</dbReference>
<dbReference type="SUPFAM" id="SSF53756">
    <property type="entry name" value="UDP-Glycosyltransferase/glycogen phosphorylase"/>
    <property type="match status" value="1"/>
</dbReference>
<feature type="domain" description="Glycosyltransferase subfamily 4-like N-terminal" evidence="4">
    <location>
        <begin position="18"/>
        <end position="173"/>
    </location>
</feature>
<dbReference type="Gene3D" id="3.40.50.2000">
    <property type="entry name" value="Glycogen Phosphorylase B"/>
    <property type="match status" value="2"/>
</dbReference>
<evidence type="ECO:0000256" key="1">
    <source>
        <dbReference type="ARBA" id="ARBA00022676"/>
    </source>
</evidence>
<reference evidence="5 6" key="1">
    <citation type="submission" date="2020-07" db="EMBL/GenBank/DDBJ databases">
        <title>Sequencing the genomes of 1000 actinobacteria strains.</title>
        <authorList>
            <person name="Klenk H.-P."/>
        </authorList>
    </citation>
    <scope>NUCLEOTIDE SEQUENCE [LARGE SCALE GENOMIC DNA]</scope>
    <source>
        <strain evidence="5 6">DSM 22083</strain>
    </source>
</reference>
<dbReference type="Pfam" id="PF00534">
    <property type="entry name" value="Glycos_transf_1"/>
    <property type="match status" value="1"/>
</dbReference>
<dbReference type="AlphaFoldDB" id="A0A7Y9LEC5"/>
<dbReference type="RefSeq" id="WP_179757376.1">
    <property type="nucleotide sequence ID" value="NZ_JACCBU010000001.1"/>
</dbReference>
<dbReference type="InterPro" id="IPR028098">
    <property type="entry name" value="Glyco_trans_4-like_N"/>
</dbReference>
<proteinExistence type="predicted"/>
<sequence>MSTPGTTLVITNDFGPRIGGIESFVEDVCRFLDHDVVVLTCRVPGSEAYDRAAGFPIHRRDPVLLPAPAVAADAAGLLRRYGAERVIFGAAAPLSLLAPSLRAAGATKIIGISHGHELWWARLPPSRVLLRRMVAGLDRLTVISEFTGDRLRAAMPPDQGRKLIMMPPPVDPAVFHPGDRTPDGVVRCVAAARFVARKGIDVLLRAWRRVQAELGGGAELIIVGDGPQRRRLQALAGDLKIAGTVRWTGPLTRPQVAEVLRGADLFALPVRTRLAGLEPEGLGLIFLEAAATGLPILVGDSGGAPETVRDGVSGWVVDPLDHDRLADRLLELIKDPELRRRMGRAGRDHALAGFGSDRARATLRELIT</sequence>
<comment type="caution">
    <text evidence="5">The sequence shown here is derived from an EMBL/GenBank/DDBJ whole genome shotgun (WGS) entry which is preliminary data.</text>
</comment>
<evidence type="ECO:0000256" key="2">
    <source>
        <dbReference type="ARBA" id="ARBA00022679"/>
    </source>
</evidence>
<gene>
    <name evidence="5" type="ORF">BKA15_006136</name>
</gene>
<name>A0A7Y9LEC5_9ACTN</name>
<dbReference type="EC" id="2.4.1.-" evidence="5"/>
<dbReference type="CDD" id="cd03801">
    <property type="entry name" value="GT4_PimA-like"/>
    <property type="match status" value="1"/>
</dbReference>
<keyword evidence="6" id="KW-1185">Reference proteome</keyword>
<dbReference type="GO" id="GO:0016758">
    <property type="term" value="F:hexosyltransferase activity"/>
    <property type="evidence" value="ECO:0007669"/>
    <property type="project" value="TreeGrafter"/>
</dbReference>
<dbReference type="EMBL" id="JACCBU010000001">
    <property type="protein sequence ID" value="NYE74807.1"/>
    <property type="molecule type" value="Genomic_DNA"/>
</dbReference>
<dbReference type="GO" id="GO:1901137">
    <property type="term" value="P:carbohydrate derivative biosynthetic process"/>
    <property type="evidence" value="ECO:0007669"/>
    <property type="project" value="UniProtKB-ARBA"/>
</dbReference>
<organism evidence="5 6">
    <name type="scientific">Microlunatus parietis</name>
    <dbReference type="NCBI Taxonomy" id="682979"/>
    <lineage>
        <taxon>Bacteria</taxon>
        <taxon>Bacillati</taxon>
        <taxon>Actinomycetota</taxon>
        <taxon>Actinomycetes</taxon>
        <taxon>Propionibacteriales</taxon>
        <taxon>Propionibacteriaceae</taxon>
        <taxon>Microlunatus</taxon>
    </lineage>
</organism>
<keyword evidence="1 5" id="KW-0328">Glycosyltransferase</keyword>
<evidence type="ECO:0000313" key="5">
    <source>
        <dbReference type="EMBL" id="NYE74807.1"/>
    </source>
</evidence>
<protein>
    <submittedName>
        <fullName evidence="5">Phosphatidylinositol alpha-1,6-mannosyltransferase</fullName>
        <ecNumber evidence="5">2.4.1.-</ecNumber>
    </submittedName>
</protein>
<dbReference type="PANTHER" id="PTHR45947">
    <property type="entry name" value="SULFOQUINOVOSYL TRANSFERASE SQD2"/>
    <property type="match status" value="1"/>
</dbReference>
<dbReference type="Proteomes" id="UP000569914">
    <property type="component" value="Unassembled WGS sequence"/>
</dbReference>